<accession>A0ABV8XJD2</accession>
<reference evidence="2" key="1">
    <citation type="journal article" date="2019" name="Int. J. Syst. Evol. Microbiol.">
        <title>The Global Catalogue of Microorganisms (GCM) 10K type strain sequencing project: providing services to taxonomists for standard genome sequencing and annotation.</title>
        <authorList>
            <consortium name="The Broad Institute Genomics Platform"/>
            <consortium name="The Broad Institute Genome Sequencing Center for Infectious Disease"/>
            <person name="Wu L."/>
            <person name="Ma J."/>
        </authorList>
    </citation>
    <scope>NUCLEOTIDE SEQUENCE [LARGE SCALE GENOMIC DNA]</scope>
    <source>
        <strain evidence="2">CCUG 56029</strain>
    </source>
</reference>
<sequence length="266" mass="28946">MLSEWQKRWNLTPDGAPLLTHSSHLQPVRTETGPAMLKVALSEEELRGHHLMVWWAGDGAARVFRHEGPALLMERLDDDQPLGQLASSGMDDEATRLLCRAAARLHAPRLQPWPELPDLSRWFQGLAMAAPGGGLFAQCWDVAQDLLQFAQAPCPLHGDLHHGNVLHSAARGWLAIDPKGLIGERSFDFANLLCNPSLDVARRPGRLARQATVIATEAGLDRTQLLRWVTAYAGLSAAWHLEDGQSPQAAATLDVARLALAEVGGG</sequence>
<organism evidence="1 2">
    <name type="scientific">Deinococcus navajonensis</name>
    <dbReference type="NCBI Taxonomy" id="309884"/>
    <lineage>
        <taxon>Bacteria</taxon>
        <taxon>Thermotogati</taxon>
        <taxon>Deinococcota</taxon>
        <taxon>Deinococci</taxon>
        <taxon>Deinococcales</taxon>
        <taxon>Deinococcaceae</taxon>
        <taxon>Deinococcus</taxon>
    </lineage>
</organism>
<dbReference type="Gene3D" id="1.20.1270.240">
    <property type="match status" value="1"/>
</dbReference>
<name>A0ABV8XJD2_9DEIO</name>
<dbReference type="InterPro" id="IPR011009">
    <property type="entry name" value="Kinase-like_dom_sf"/>
</dbReference>
<protein>
    <submittedName>
        <fullName evidence="1">Aminoglycoside phosphotransferase family protein</fullName>
    </submittedName>
</protein>
<dbReference type="EMBL" id="JBHSEH010000005">
    <property type="protein sequence ID" value="MFC4425679.1"/>
    <property type="molecule type" value="Genomic_DNA"/>
</dbReference>
<dbReference type="Pfam" id="PF04655">
    <property type="entry name" value="APH_6_hur"/>
    <property type="match status" value="1"/>
</dbReference>
<evidence type="ECO:0000313" key="1">
    <source>
        <dbReference type="EMBL" id="MFC4425679.1"/>
    </source>
</evidence>
<proteinExistence type="predicted"/>
<comment type="caution">
    <text evidence="1">The sequence shown here is derived from an EMBL/GenBank/DDBJ whole genome shotgun (WGS) entry which is preliminary data.</text>
</comment>
<dbReference type="SUPFAM" id="SSF56112">
    <property type="entry name" value="Protein kinase-like (PK-like)"/>
    <property type="match status" value="1"/>
</dbReference>
<evidence type="ECO:0000313" key="2">
    <source>
        <dbReference type="Proteomes" id="UP001595998"/>
    </source>
</evidence>
<dbReference type="InterPro" id="IPR006748">
    <property type="entry name" value="NH2Glyco/OHUrea_AB-resist_kin"/>
</dbReference>
<keyword evidence="2" id="KW-1185">Reference proteome</keyword>
<dbReference type="Proteomes" id="UP001595998">
    <property type="component" value="Unassembled WGS sequence"/>
</dbReference>
<gene>
    <name evidence="1" type="ORF">ACFOZ9_05605</name>
</gene>
<dbReference type="RefSeq" id="WP_380037307.1">
    <property type="nucleotide sequence ID" value="NZ_JBHSEH010000005.1"/>
</dbReference>
<dbReference type="Gene3D" id="1.10.510.10">
    <property type="entry name" value="Transferase(Phosphotransferase) domain 1"/>
    <property type="match status" value="1"/>
</dbReference>